<dbReference type="InterPro" id="IPR011009">
    <property type="entry name" value="Kinase-like_dom_sf"/>
</dbReference>
<dbReference type="Pfam" id="PF00069">
    <property type="entry name" value="Pkinase"/>
    <property type="match status" value="1"/>
</dbReference>
<evidence type="ECO:0000256" key="1">
    <source>
        <dbReference type="ARBA" id="ARBA00001936"/>
    </source>
</evidence>
<feature type="domain" description="NAF" evidence="15">
    <location>
        <begin position="306"/>
        <end position="330"/>
    </location>
</feature>
<dbReference type="KEGG" id="cmos:111436751"/>
<dbReference type="GO" id="GO:0007165">
    <property type="term" value="P:signal transduction"/>
    <property type="evidence" value="ECO:0007669"/>
    <property type="project" value="InterPro"/>
</dbReference>
<dbReference type="Gene3D" id="1.10.510.10">
    <property type="entry name" value="Transferase(Phosphotransferase) domain 1"/>
    <property type="match status" value="1"/>
</dbReference>
<comment type="catalytic activity">
    <reaction evidence="11">
        <text>L-seryl-[protein] + ATP = O-phospho-L-seryl-[protein] + ADP + H(+)</text>
        <dbReference type="Rhea" id="RHEA:17989"/>
        <dbReference type="Rhea" id="RHEA-COMP:9863"/>
        <dbReference type="Rhea" id="RHEA-COMP:11604"/>
        <dbReference type="ChEBI" id="CHEBI:15378"/>
        <dbReference type="ChEBI" id="CHEBI:29999"/>
        <dbReference type="ChEBI" id="CHEBI:30616"/>
        <dbReference type="ChEBI" id="CHEBI:83421"/>
        <dbReference type="ChEBI" id="CHEBI:456216"/>
        <dbReference type="EC" id="2.7.11.1"/>
    </reaction>
</comment>
<dbReference type="SUPFAM" id="SSF56112">
    <property type="entry name" value="Protein kinase-like (PK-like)"/>
    <property type="match status" value="1"/>
</dbReference>
<evidence type="ECO:0000256" key="5">
    <source>
        <dbReference type="ARBA" id="ARBA00022679"/>
    </source>
</evidence>
<dbReference type="InterPro" id="IPR017441">
    <property type="entry name" value="Protein_kinase_ATP_BS"/>
</dbReference>
<sequence length="432" mass="48014">MESGGPPTPPPLPPLPTGAILLGKYQLGRFLGRGSFAKVYQARSLADDSIVAIKIIDKNKTIDAAMEPCIIREIAAMRRLQHHPNILKIHEVMATKTKIYLVVDYASGGELFAKLLRRGRLTESSARRYFQQLVSALHFCHQNAVAHRDIKPQNLLLDEYGNLKVSDFGLSALPEQIKDGMLHTACGTPAYAAPEVVTRRGYDGAKADAWSCGVILFVLLSGHLPFTDNNLVAMYSKVYRREYQFPDSISKPARHLIFQLLDPNPNTRMSIEALMQHSWYKKSVRSKPQISNRSLFESLGNYKSELGVSGLNAFDIISMSSGLDLSGLFETTDDCKKKRFTTAVSVEKVEERVTEIGGELGYRVEKGKSGAIGLGKGRMILVVEVLEITANLLIVEVKVAESKAEFERMHWGDLKAKLQDIVVSWHTNEEAI</sequence>
<evidence type="ECO:0000256" key="10">
    <source>
        <dbReference type="ARBA" id="ARBA00047899"/>
    </source>
</evidence>
<dbReference type="PROSITE" id="PS50816">
    <property type="entry name" value="NAF"/>
    <property type="match status" value="1"/>
</dbReference>
<evidence type="ECO:0000259" key="14">
    <source>
        <dbReference type="PROSITE" id="PS50011"/>
    </source>
</evidence>
<keyword evidence="4 13" id="KW-0723">Serine/threonine-protein kinase</keyword>
<dbReference type="CDD" id="cd12195">
    <property type="entry name" value="CIPK_C"/>
    <property type="match status" value="1"/>
</dbReference>
<feature type="binding site" evidence="12">
    <location>
        <position position="54"/>
    </location>
    <ligand>
        <name>ATP</name>
        <dbReference type="ChEBI" id="CHEBI:30616"/>
    </ligand>
</feature>
<evidence type="ECO:0000259" key="15">
    <source>
        <dbReference type="PROSITE" id="PS50816"/>
    </source>
</evidence>
<evidence type="ECO:0000256" key="7">
    <source>
        <dbReference type="ARBA" id="ARBA00022777"/>
    </source>
</evidence>
<dbReference type="AlphaFoldDB" id="A0A6J1EWE8"/>
<comment type="catalytic activity">
    <reaction evidence="10">
        <text>L-threonyl-[protein] + ATP = O-phospho-L-threonyl-[protein] + ADP + H(+)</text>
        <dbReference type="Rhea" id="RHEA:46608"/>
        <dbReference type="Rhea" id="RHEA-COMP:11060"/>
        <dbReference type="Rhea" id="RHEA-COMP:11605"/>
        <dbReference type="ChEBI" id="CHEBI:15378"/>
        <dbReference type="ChEBI" id="CHEBI:30013"/>
        <dbReference type="ChEBI" id="CHEBI:30616"/>
        <dbReference type="ChEBI" id="CHEBI:61977"/>
        <dbReference type="ChEBI" id="CHEBI:456216"/>
        <dbReference type="EC" id="2.7.11.1"/>
    </reaction>
</comment>
<dbReference type="PROSITE" id="PS50011">
    <property type="entry name" value="PROTEIN_KINASE_DOM"/>
    <property type="match status" value="1"/>
</dbReference>
<keyword evidence="6 12" id="KW-0547">Nucleotide-binding</keyword>
<evidence type="ECO:0000313" key="16">
    <source>
        <dbReference type="Proteomes" id="UP000504609"/>
    </source>
</evidence>
<evidence type="ECO:0000256" key="3">
    <source>
        <dbReference type="ARBA" id="ARBA00012513"/>
    </source>
</evidence>
<dbReference type="PANTHER" id="PTHR43895">
    <property type="entry name" value="CALCIUM/CALMODULIN-DEPENDENT PROTEIN KINASE KINASE-RELATED"/>
    <property type="match status" value="1"/>
</dbReference>
<dbReference type="InterPro" id="IPR018451">
    <property type="entry name" value="NAF/FISL_domain"/>
</dbReference>
<dbReference type="FunFam" id="3.30.310.80:FF:000005">
    <property type="entry name" value="Non-specific serine/threonine protein kinase"/>
    <property type="match status" value="1"/>
</dbReference>
<comment type="similarity">
    <text evidence="2">Belongs to the protein kinase superfamily. CAMK Ser/Thr protein kinase family. SNF1 subfamily.</text>
</comment>
<dbReference type="PROSITE" id="PS00107">
    <property type="entry name" value="PROTEIN_KINASE_ATP"/>
    <property type="match status" value="1"/>
</dbReference>
<dbReference type="Proteomes" id="UP000504609">
    <property type="component" value="Unplaced"/>
</dbReference>
<dbReference type="FunFam" id="1.10.510.10:FF:000653">
    <property type="entry name" value="Non-specific serine/threonine protein kinase"/>
    <property type="match status" value="1"/>
</dbReference>
<dbReference type="InterPro" id="IPR000719">
    <property type="entry name" value="Prot_kinase_dom"/>
</dbReference>
<keyword evidence="7" id="KW-0418">Kinase</keyword>
<dbReference type="PROSITE" id="PS00108">
    <property type="entry name" value="PROTEIN_KINASE_ST"/>
    <property type="match status" value="1"/>
</dbReference>
<dbReference type="EC" id="2.7.11.1" evidence="3"/>
<evidence type="ECO:0000256" key="12">
    <source>
        <dbReference type="PROSITE-ProRule" id="PRU10141"/>
    </source>
</evidence>
<dbReference type="PANTHER" id="PTHR43895:SF33">
    <property type="entry name" value="PROTEIN KINASE DOMAIN-CONTAINING PROTEIN"/>
    <property type="match status" value="1"/>
</dbReference>
<keyword evidence="16" id="KW-1185">Reference proteome</keyword>
<keyword evidence="9" id="KW-0464">Manganese</keyword>
<dbReference type="Pfam" id="PF03822">
    <property type="entry name" value="NAF"/>
    <property type="match status" value="1"/>
</dbReference>
<feature type="domain" description="Protein kinase" evidence="14">
    <location>
        <begin position="25"/>
        <end position="280"/>
    </location>
</feature>
<evidence type="ECO:0000256" key="9">
    <source>
        <dbReference type="ARBA" id="ARBA00023211"/>
    </source>
</evidence>
<evidence type="ECO:0000256" key="11">
    <source>
        <dbReference type="ARBA" id="ARBA00048679"/>
    </source>
</evidence>
<dbReference type="Gene3D" id="3.30.310.80">
    <property type="entry name" value="Kinase associated domain 1, KA1"/>
    <property type="match status" value="1"/>
</dbReference>
<comment type="cofactor">
    <cofactor evidence="1">
        <name>Mn(2+)</name>
        <dbReference type="ChEBI" id="CHEBI:29035"/>
    </cofactor>
</comment>
<protein>
    <recommendedName>
        <fullName evidence="3">non-specific serine/threonine protein kinase</fullName>
        <ecNumber evidence="3">2.7.11.1</ecNumber>
    </recommendedName>
</protein>
<reference evidence="17" key="1">
    <citation type="submission" date="2025-08" db="UniProtKB">
        <authorList>
            <consortium name="RefSeq"/>
        </authorList>
    </citation>
    <scope>IDENTIFICATION</scope>
    <source>
        <tissue evidence="17">Young leaves</tissue>
    </source>
</reference>
<dbReference type="FunFam" id="3.30.200.20:FF:000627">
    <property type="entry name" value="Non-specific serine/threonine protein kinase"/>
    <property type="match status" value="1"/>
</dbReference>
<accession>A0A6J1EWE8</accession>
<keyword evidence="5" id="KW-0808">Transferase</keyword>
<evidence type="ECO:0000256" key="6">
    <source>
        <dbReference type="ARBA" id="ARBA00022741"/>
    </source>
</evidence>
<organism evidence="16 17">
    <name type="scientific">Cucurbita moschata</name>
    <name type="common">Winter crookneck squash</name>
    <name type="synonym">Cucurbita pepo var. moschata</name>
    <dbReference type="NCBI Taxonomy" id="3662"/>
    <lineage>
        <taxon>Eukaryota</taxon>
        <taxon>Viridiplantae</taxon>
        <taxon>Streptophyta</taxon>
        <taxon>Embryophyta</taxon>
        <taxon>Tracheophyta</taxon>
        <taxon>Spermatophyta</taxon>
        <taxon>Magnoliopsida</taxon>
        <taxon>eudicotyledons</taxon>
        <taxon>Gunneridae</taxon>
        <taxon>Pentapetalae</taxon>
        <taxon>rosids</taxon>
        <taxon>fabids</taxon>
        <taxon>Cucurbitales</taxon>
        <taxon>Cucurbitaceae</taxon>
        <taxon>Cucurbiteae</taxon>
        <taxon>Cucurbita</taxon>
    </lineage>
</organism>
<dbReference type="InterPro" id="IPR004041">
    <property type="entry name" value="NAF_dom"/>
</dbReference>
<dbReference type="GO" id="GO:0005524">
    <property type="term" value="F:ATP binding"/>
    <property type="evidence" value="ECO:0007669"/>
    <property type="project" value="UniProtKB-UniRule"/>
</dbReference>
<keyword evidence="8 12" id="KW-0067">ATP-binding</keyword>
<proteinExistence type="inferred from homology"/>
<dbReference type="InterPro" id="IPR008271">
    <property type="entry name" value="Ser/Thr_kinase_AS"/>
</dbReference>
<evidence type="ECO:0000256" key="8">
    <source>
        <dbReference type="ARBA" id="ARBA00022840"/>
    </source>
</evidence>
<gene>
    <name evidence="17" type="primary">LOC111436751</name>
</gene>
<evidence type="ECO:0000313" key="17">
    <source>
        <dbReference type="RefSeq" id="XP_022930235.1"/>
    </source>
</evidence>
<name>A0A6J1EWE8_CUCMO</name>
<dbReference type="RefSeq" id="XP_022930235.1">
    <property type="nucleotide sequence ID" value="XM_023074467.1"/>
</dbReference>
<evidence type="ECO:0000256" key="4">
    <source>
        <dbReference type="ARBA" id="ARBA00022527"/>
    </source>
</evidence>
<dbReference type="GeneID" id="111436751"/>
<evidence type="ECO:0000256" key="2">
    <source>
        <dbReference type="ARBA" id="ARBA00006234"/>
    </source>
</evidence>
<dbReference type="GO" id="GO:0004674">
    <property type="term" value="F:protein serine/threonine kinase activity"/>
    <property type="evidence" value="ECO:0007669"/>
    <property type="project" value="UniProtKB-KW"/>
</dbReference>
<dbReference type="SMART" id="SM00220">
    <property type="entry name" value="S_TKc"/>
    <property type="match status" value="1"/>
</dbReference>
<evidence type="ECO:0000256" key="13">
    <source>
        <dbReference type="RuleBase" id="RU000304"/>
    </source>
</evidence>